<protein>
    <submittedName>
        <fullName evidence="1">Uncharacterized protein</fullName>
    </submittedName>
</protein>
<dbReference type="EMBL" id="QTSX02002891">
    <property type="protein sequence ID" value="KAJ9073671.1"/>
    <property type="molecule type" value="Genomic_DNA"/>
</dbReference>
<keyword evidence="2" id="KW-1185">Reference proteome</keyword>
<comment type="caution">
    <text evidence="1">The sequence shown here is derived from an EMBL/GenBank/DDBJ whole genome shotgun (WGS) entry which is preliminary data.</text>
</comment>
<evidence type="ECO:0000313" key="2">
    <source>
        <dbReference type="Proteomes" id="UP001165960"/>
    </source>
</evidence>
<gene>
    <name evidence="1" type="ORF">DSO57_1013701</name>
</gene>
<reference evidence="1" key="1">
    <citation type="submission" date="2022-04" db="EMBL/GenBank/DDBJ databases">
        <title>Genome of the entomopathogenic fungus Entomophthora muscae.</title>
        <authorList>
            <person name="Elya C."/>
            <person name="Lovett B.R."/>
            <person name="Lee E."/>
            <person name="Macias A.M."/>
            <person name="Hajek A.E."/>
            <person name="De Bivort B.L."/>
            <person name="Kasson M.T."/>
            <person name="De Fine Licht H.H."/>
            <person name="Stajich J.E."/>
        </authorList>
    </citation>
    <scope>NUCLEOTIDE SEQUENCE</scope>
    <source>
        <strain evidence="1">Berkeley</strain>
    </source>
</reference>
<dbReference type="Proteomes" id="UP001165960">
    <property type="component" value="Unassembled WGS sequence"/>
</dbReference>
<proteinExistence type="predicted"/>
<evidence type="ECO:0000313" key="1">
    <source>
        <dbReference type="EMBL" id="KAJ9073671.1"/>
    </source>
</evidence>
<name>A0ACC2TGR3_9FUNG</name>
<sequence>MKVVSVLFGFVLAANRDTSSMDGNFLEQLDEPIEELMKFDQAAFEKLYRTPEGGALAQAMQIMKEAPARRLPTSRGIPYVSPEALIANLQNAFIAVCPDELFETGQCVCEGRYSPTHILRNETAESMAVVSVDKIAHQIIVSYRPTRTLQNQFSNLDFELVQYPDAPKGVLIHHGFKTYHFSIRHKVEEQVYALLKDPRFQTFDLQITGYSLGAGISIASVPSWIAFMRKHHLSNRLVIYSYAGPRVGNEAFAQYLANMNVPITRYTNREDLVSHVPIRSLGYVHVGVEYYERQVNKADPELILCSQAFDEDPSCGLNPNAVLSVLRHFLPFSKYIPLPPFC</sequence>
<organism evidence="1 2">
    <name type="scientific">Entomophthora muscae</name>
    <dbReference type="NCBI Taxonomy" id="34485"/>
    <lineage>
        <taxon>Eukaryota</taxon>
        <taxon>Fungi</taxon>
        <taxon>Fungi incertae sedis</taxon>
        <taxon>Zoopagomycota</taxon>
        <taxon>Entomophthoromycotina</taxon>
        <taxon>Entomophthoromycetes</taxon>
        <taxon>Entomophthorales</taxon>
        <taxon>Entomophthoraceae</taxon>
        <taxon>Entomophthora</taxon>
    </lineage>
</organism>
<accession>A0ACC2TGR3</accession>